<proteinExistence type="predicted"/>
<comment type="caution">
    <text evidence="4">The sequence shown here is derived from an EMBL/GenBank/DDBJ whole genome shotgun (WGS) entry which is preliminary data.</text>
</comment>
<keyword evidence="5" id="KW-1185">Reference proteome</keyword>
<evidence type="ECO:0000256" key="2">
    <source>
        <dbReference type="ARBA" id="ARBA00023043"/>
    </source>
</evidence>
<protein>
    <recommendedName>
        <fullName evidence="6">Ankyrin</fullName>
    </recommendedName>
</protein>
<dbReference type="InterPro" id="IPR036770">
    <property type="entry name" value="Ankyrin_rpt-contain_sf"/>
</dbReference>
<accession>A0ABD2XBY9</accession>
<dbReference type="PANTHER" id="PTHR24198">
    <property type="entry name" value="ANKYRIN REPEAT AND PROTEIN KINASE DOMAIN-CONTAINING PROTEIN"/>
    <property type="match status" value="1"/>
</dbReference>
<gene>
    <name evidence="4" type="ORF">TKK_003968</name>
</gene>
<dbReference type="PANTHER" id="PTHR24198:SF165">
    <property type="entry name" value="ANKYRIN REPEAT-CONTAINING PROTEIN-RELATED"/>
    <property type="match status" value="1"/>
</dbReference>
<keyword evidence="1" id="KW-0677">Repeat</keyword>
<evidence type="ECO:0000256" key="3">
    <source>
        <dbReference type="PROSITE-ProRule" id="PRU00023"/>
    </source>
</evidence>
<evidence type="ECO:0008006" key="6">
    <source>
        <dbReference type="Google" id="ProtNLM"/>
    </source>
</evidence>
<evidence type="ECO:0000256" key="1">
    <source>
        <dbReference type="ARBA" id="ARBA00022737"/>
    </source>
</evidence>
<dbReference type="SUPFAM" id="SSF48403">
    <property type="entry name" value="Ankyrin repeat"/>
    <property type="match status" value="1"/>
</dbReference>
<dbReference type="Proteomes" id="UP001627154">
    <property type="component" value="Unassembled WGS sequence"/>
</dbReference>
<keyword evidence="2 3" id="KW-0040">ANK repeat</keyword>
<dbReference type="InterPro" id="IPR002110">
    <property type="entry name" value="Ankyrin_rpt"/>
</dbReference>
<sequence length="103" mass="11532">MALRSTALHCAAKSSRDYLVADLFRLYDSYDVNYRDKSGLTHFHVACKYGCQEMVEKFLEAGQDPNVVWRGTGDSPLHLAVEHYQPRVISSLLSRGADPSLAN</sequence>
<organism evidence="4 5">
    <name type="scientific">Trichogramma kaykai</name>
    <dbReference type="NCBI Taxonomy" id="54128"/>
    <lineage>
        <taxon>Eukaryota</taxon>
        <taxon>Metazoa</taxon>
        <taxon>Ecdysozoa</taxon>
        <taxon>Arthropoda</taxon>
        <taxon>Hexapoda</taxon>
        <taxon>Insecta</taxon>
        <taxon>Pterygota</taxon>
        <taxon>Neoptera</taxon>
        <taxon>Endopterygota</taxon>
        <taxon>Hymenoptera</taxon>
        <taxon>Apocrita</taxon>
        <taxon>Proctotrupomorpha</taxon>
        <taxon>Chalcidoidea</taxon>
        <taxon>Trichogrammatidae</taxon>
        <taxon>Trichogramma</taxon>
    </lineage>
</organism>
<dbReference type="Pfam" id="PF12796">
    <property type="entry name" value="Ank_2"/>
    <property type="match status" value="1"/>
</dbReference>
<reference evidence="4 5" key="1">
    <citation type="journal article" date="2024" name="bioRxiv">
        <title>A reference genome for Trichogramma kaykai: A tiny desert-dwelling parasitoid wasp with competing sex-ratio distorters.</title>
        <authorList>
            <person name="Culotta J."/>
            <person name="Lindsey A.R."/>
        </authorList>
    </citation>
    <scope>NUCLEOTIDE SEQUENCE [LARGE SCALE GENOMIC DNA]</scope>
    <source>
        <strain evidence="4 5">KSX58</strain>
    </source>
</reference>
<dbReference type="PROSITE" id="PS50088">
    <property type="entry name" value="ANK_REPEAT"/>
    <property type="match status" value="2"/>
</dbReference>
<dbReference type="EMBL" id="JBJJXI010000032">
    <property type="protein sequence ID" value="KAL3402782.1"/>
    <property type="molecule type" value="Genomic_DNA"/>
</dbReference>
<dbReference type="Gene3D" id="1.25.40.20">
    <property type="entry name" value="Ankyrin repeat-containing domain"/>
    <property type="match status" value="1"/>
</dbReference>
<dbReference type="SMART" id="SM00248">
    <property type="entry name" value="ANK"/>
    <property type="match status" value="3"/>
</dbReference>
<dbReference type="AlphaFoldDB" id="A0ABD2XBY9"/>
<dbReference type="PROSITE" id="PS50297">
    <property type="entry name" value="ANK_REP_REGION"/>
    <property type="match status" value="2"/>
</dbReference>
<name>A0ABD2XBY9_9HYME</name>
<feature type="repeat" description="ANK" evidence="3">
    <location>
        <begin position="72"/>
        <end position="103"/>
    </location>
</feature>
<evidence type="ECO:0000313" key="5">
    <source>
        <dbReference type="Proteomes" id="UP001627154"/>
    </source>
</evidence>
<evidence type="ECO:0000313" key="4">
    <source>
        <dbReference type="EMBL" id="KAL3402782.1"/>
    </source>
</evidence>
<feature type="repeat" description="ANK" evidence="3">
    <location>
        <begin position="38"/>
        <end position="70"/>
    </location>
</feature>